<dbReference type="SMART" id="SM00020">
    <property type="entry name" value="Tryp_SPc"/>
    <property type="match status" value="2"/>
</dbReference>
<dbReference type="PROSITE" id="PS50998">
    <property type="entry name" value="GLA_2"/>
    <property type="match status" value="2"/>
</dbReference>
<dbReference type="InterPro" id="IPR009003">
    <property type="entry name" value="Peptidase_S1_PA"/>
</dbReference>
<feature type="transmembrane region" description="Helical" evidence="16">
    <location>
        <begin position="402"/>
        <end position="422"/>
    </location>
</feature>
<keyword evidence="21" id="KW-1185">Reference proteome</keyword>
<keyword evidence="7 15" id="KW-0645">Protease</keyword>
<evidence type="ECO:0000259" key="18">
    <source>
        <dbReference type="PROSITE" id="PS50240"/>
    </source>
</evidence>
<dbReference type="InterPro" id="IPR001881">
    <property type="entry name" value="EGF-like_Ca-bd_dom"/>
</dbReference>
<feature type="domain" description="Peptidase S1" evidence="18">
    <location>
        <begin position="655"/>
        <end position="887"/>
    </location>
</feature>
<dbReference type="FunFam" id="4.10.740.10:FF:000001">
    <property type="entry name" value="vitamin K-dependent protein S"/>
    <property type="match status" value="2"/>
</dbReference>
<feature type="domain" description="EGF-like" evidence="17">
    <location>
        <begin position="491"/>
        <end position="527"/>
    </location>
</feature>
<dbReference type="InterPro" id="IPR035972">
    <property type="entry name" value="GLA-like_dom_SF"/>
</dbReference>
<evidence type="ECO:0000256" key="14">
    <source>
        <dbReference type="PROSITE-ProRule" id="PRU00076"/>
    </source>
</evidence>
<dbReference type="InterPro" id="IPR000294">
    <property type="entry name" value="GLA_domain"/>
</dbReference>
<dbReference type="SUPFAM" id="SSF57630">
    <property type="entry name" value="GLA-domain"/>
    <property type="match status" value="2"/>
</dbReference>
<feature type="domain" description="Gla" evidence="19">
    <location>
        <begin position="445"/>
        <end position="491"/>
    </location>
</feature>
<dbReference type="PROSITE" id="PS50026">
    <property type="entry name" value="EGF_3"/>
    <property type="match status" value="2"/>
</dbReference>
<evidence type="ECO:0000256" key="9">
    <source>
        <dbReference type="ARBA" id="ARBA00022737"/>
    </source>
</evidence>
<keyword evidence="11" id="KW-0106">Calcium</keyword>
<feature type="domain" description="Peptidase S1" evidence="18">
    <location>
        <begin position="195"/>
        <end position="449"/>
    </location>
</feature>
<keyword evidence="16" id="KW-0812">Transmembrane</keyword>
<dbReference type="EC" id="3.4.21.6" evidence="3"/>
<dbReference type="CDD" id="cd00054">
    <property type="entry name" value="EGF_CA"/>
    <property type="match status" value="2"/>
</dbReference>
<dbReference type="AlphaFoldDB" id="A0AAV6FK25"/>
<evidence type="ECO:0000256" key="1">
    <source>
        <dbReference type="ARBA" id="ARBA00001239"/>
    </source>
</evidence>
<dbReference type="GO" id="GO:0005615">
    <property type="term" value="C:extracellular space"/>
    <property type="evidence" value="ECO:0007669"/>
    <property type="project" value="TreeGrafter"/>
</dbReference>
<evidence type="ECO:0000256" key="2">
    <source>
        <dbReference type="ARBA" id="ARBA00004613"/>
    </source>
</evidence>
<dbReference type="CDD" id="cd00190">
    <property type="entry name" value="Tryp_SPc"/>
    <property type="match status" value="2"/>
</dbReference>
<comment type="catalytic activity">
    <reaction evidence="1">
        <text>Selective cleavage of Arg-|-Thr and then Arg-|-Ile bonds in prothrombin to form thrombin.</text>
        <dbReference type="EC" id="3.4.21.6"/>
    </reaction>
</comment>
<sequence length="907" mass="102777">MLHLEAFYLTSLLITLCNCYPVSVFLVRDEAHGVLQRTRRANSGWFEEMKRGNLERECLEELCSYEEAREVFERTETTNEFWSKYNVVDHCQTNHCANNGICESRSDSYTCFCPPGFSGRTCEQDNKAILESCLYDNGGCEHFCEEKERGRYCTCADGYFLGPNGKKCFTQEQIPCGKAPLDPTVKGVLDPRARIVGGSICPKGHCPWQVLLVYNKKGFCGGIIYKPMWILTAAHCLEDIKQLKYLEIIAGEHDRDVEEGTEQTIMVKQMISHPNYVSNTADNDIALLRLQHPVELTPYAVPVCLPTRALAERELWAVHFHTVSGWGRRSEGGPTSSILRRLKVPRIGTQDCQRDSNVSLTLNMFCAGYIEGKEDSFIFAKQVIDLVQYLIFHSVIQDRTQVFFRGLTMLLVFLTFSFFLLLHQTSADVFLQSRHANQVLKRWKRANSPFEEFRQGNMERECVEESCNWEEAREIFENNEKTDEFWNVYFDGDACTSQPCINNGQCKDGIGKYNCFCPQGFHGYNCEFAIPQLCENNNGGCDHFCHVIDEKIGCSCAQGYELALNGKNCHSDDPFKCGVVHPMKNTRTIFFYIPDNDNTTQSTNSTTTTTTQHYNTATETVESIADSTISPDSEYSMVDVNEDDFLPESAGTTRVVGGQECPPGECPWQALLMDEEGTGFCGGTILNEYFILSAAHCMNQSKVTTIVLGEFNTNKAEGREATHAVELYITHTNYVPETYHNDIALIKLKTPIKFTKYILPACLPDRDFAERVLMHQPDGMISGFGRVSDRGPQATLLQKLTVPYVDRATCMESSSYKISKHMFCAGFDKESKDACQGDSGGPHVTRYKDTWFVTGVVSWGEGCAREGKYGVYTQVSKYIRWLNQLMSRIMNLKKRRKRDALYNVTYV</sequence>
<evidence type="ECO:0000259" key="17">
    <source>
        <dbReference type="PROSITE" id="PS50026"/>
    </source>
</evidence>
<evidence type="ECO:0000256" key="12">
    <source>
        <dbReference type="ARBA" id="ARBA00023157"/>
    </source>
</evidence>
<dbReference type="SUPFAM" id="SSF50494">
    <property type="entry name" value="Trypsin-like serine proteases"/>
    <property type="match status" value="2"/>
</dbReference>
<dbReference type="FunFam" id="2.10.25.10:FF:000162">
    <property type="entry name" value="Coagulation factor X (Predicted)"/>
    <property type="match status" value="1"/>
</dbReference>
<dbReference type="InterPro" id="IPR000742">
    <property type="entry name" value="EGF"/>
</dbReference>
<evidence type="ECO:0000256" key="10">
    <source>
        <dbReference type="ARBA" id="ARBA00022801"/>
    </source>
</evidence>
<evidence type="ECO:0000256" key="4">
    <source>
        <dbReference type="ARBA" id="ARBA00022479"/>
    </source>
</evidence>
<dbReference type="SMART" id="SM00179">
    <property type="entry name" value="EGF_CA"/>
    <property type="match status" value="2"/>
</dbReference>
<evidence type="ECO:0000256" key="11">
    <source>
        <dbReference type="ARBA" id="ARBA00022837"/>
    </source>
</evidence>
<keyword evidence="10 15" id="KW-0378">Hydrolase</keyword>
<comment type="caution">
    <text evidence="20">The sequence shown here is derived from an EMBL/GenBank/DDBJ whole genome shotgun (WGS) entry which is preliminary data.</text>
</comment>
<dbReference type="InterPro" id="IPR050442">
    <property type="entry name" value="Peptidase_S1_coag_factors"/>
</dbReference>
<dbReference type="PANTHER" id="PTHR24278">
    <property type="entry name" value="COAGULATION FACTOR"/>
    <property type="match status" value="1"/>
</dbReference>
<dbReference type="PROSITE" id="PS00022">
    <property type="entry name" value="EGF_1"/>
    <property type="match status" value="2"/>
</dbReference>
<name>A0AAV6FK25_9TELE</name>
<dbReference type="InterPro" id="IPR001314">
    <property type="entry name" value="Peptidase_S1A"/>
</dbReference>
<dbReference type="Gene3D" id="4.10.740.10">
    <property type="entry name" value="Coagulation Factor IX"/>
    <property type="match status" value="2"/>
</dbReference>
<evidence type="ECO:0000256" key="3">
    <source>
        <dbReference type="ARBA" id="ARBA00012181"/>
    </source>
</evidence>
<accession>A0AAV6FK25</accession>
<evidence type="ECO:0000256" key="15">
    <source>
        <dbReference type="RuleBase" id="RU363034"/>
    </source>
</evidence>
<evidence type="ECO:0000256" key="13">
    <source>
        <dbReference type="ARBA" id="ARBA00023180"/>
    </source>
</evidence>
<dbReference type="PROSITE" id="PS00134">
    <property type="entry name" value="TRYPSIN_HIS"/>
    <property type="match status" value="1"/>
</dbReference>
<dbReference type="InterPro" id="IPR033116">
    <property type="entry name" value="TRYPSIN_SER"/>
</dbReference>
<evidence type="ECO:0000259" key="19">
    <source>
        <dbReference type="PROSITE" id="PS50998"/>
    </source>
</evidence>
<dbReference type="PRINTS" id="PR00722">
    <property type="entry name" value="CHYMOTRYPSIN"/>
</dbReference>
<dbReference type="EMBL" id="JADWDJ010000023">
    <property type="protein sequence ID" value="KAG5261592.1"/>
    <property type="molecule type" value="Genomic_DNA"/>
</dbReference>
<evidence type="ECO:0000313" key="20">
    <source>
        <dbReference type="EMBL" id="KAG5261592.1"/>
    </source>
</evidence>
<keyword evidence="16" id="KW-1133">Transmembrane helix</keyword>
<dbReference type="GO" id="GO:0005509">
    <property type="term" value="F:calcium ion binding"/>
    <property type="evidence" value="ECO:0007669"/>
    <property type="project" value="InterPro"/>
</dbReference>
<protein>
    <recommendedName>
        <fullName evidence="3">coagulation factor Xa</fullName>
        <ecNumber evidence="3">3.4.21.6</ecNumber>
    </recommendedName>
</protein>
<dbReference type="PROSITE" id="PS50240">
    <property type="entry name" value="TRYPSIN_DOM"/>
    <property type="match status" value="2"/>
</dbReference>
<dbReference type="InterPro" id="IPR043504">
    <property type="entry name" value="Peptidase_S1_PA_chymotrypsin"/>
</dbReference>
<feature type="domain" description="Gla" evidence="19">
    <location>
        <begin position="41"/>
        <end position="87"/>
    </location>
</feature>
<keyword evidence="8" id="KW-0732">Signal</keyword>
<feature type="domain" description="EGF-like" evidence="17">
    <location>
        <begin position="87"/>
        <end position="123"/>
    </location>
</feature>
<organism evidence="20 21">
    <name type="scientific">Alosa alosa</name>
    <name type="common">allis shad</name>
    <dbReference type="NCBI Taxonomy" id="278164"/>
    <lineage>
        <taxon>Eukaryota</taxon>
        <taxon>Metazoa</taxon>
        <taxon>Chordata</taxon>
        <taxon>Craniata</taxon>
        <taxon>Vertebrata</taxon>
        <taxon>Euteleostomi</taxon>
        <taxon>Actinopterygii</taxon>
        <taxon>Neopterygii</taxon>
        <taxon>Teleostei</taxon>
        <taxon>Clupei</taxon>
        <taxon>Clupeiformes</taxon>
        <taxon>Clupeoidei</taxon>
        <taxon>Clupeidae</taxon>
        <taxon>Alosa</taxon>
    </lineage>
</organism>
<dbReference type="FunFam" id="2.10.25.10:FF:000173">
    <property type="entry name" value="Neurogenic locus notch protein 2"/>
    <property type="match status" value="1"/>
</dbReference>
<keyword evidence="9" id="KW-0677">Repeat</keyword>
<evidence type="ECO:0000256" key="7">
    <source>
        <dbReference type="ARBA" id="ARBA00022670"/>
    </source>
</evidence>
<dbReference type="GO" id="GO:0004252">
    <property type="term" value="F:serine-type endopeptidase activity"/>
    <property type="evidence" value="ECO:0007669"/>
    <property type="project" value="UniProtKB-EC"/>
</dbReference>
<dbReference type="PANTHER" id="PTHR24278:SF28">
    <property type="entry name" value="COAGULATION FACTOR X"/>
    <property type="match status" value="1"/>
</dbReference>
<dbReference type="Pfam" id="PF00089">
    <property type="entry name" value="Trypsin"/>
    <property type="match status" value="2"/>
</dbReference>
<feature type="transmembrane region" description="Helical" evidence="16">
    <location>
        <begin position="6"/>
        <end position="27"/>
    </location>
</feature>
<keyword evidence="4" id="KW-0301">Gamma-carboxyglutamic acid</keyword>
<keyword evidence="5" id="KW-0964">Secreted</keyword>
<keyword evidence="13" id="KW-0325">Glycoprotein</keyword>
<dbReference type="SUPFAM" id="SSF57196">
    <property type="entry name" value="EGF/Laminin"/>
    <property type="match status" value="2"/>
</dbReference>
<keyword evidence="15" id="KW-0720">Serine protease</keyword>
<evidence type="ECO:0000256" key="8">
    <source>
        <dbReference type="ARBA" id="ARBA00022729"/>
    </source>
</evidence>
<dbReference type="Pfam" id="PF14670">
    <property type="entry name" value="FXa_inhibition"/>
    <property type="match status" value="2"/>
</dbReference>
<gene>
    <name evidence="20" type="ORF">AALO_G00286100</name>
</gene>
<comment type="caution">
    <text evidence="14">Lacks conserved residue(s) required for the propagation of feature annotation.</text>
</comment>
<dbReference type="Pfam" id="PF00008">
    <property type="entry name" value="EGF"/>
    <property type="match status" value="2"/>
</dbReference>
<evidence type="ECO:0000256" key="16">
    <source>
        <dbReference type="SAM" id="Phobius"/>
    </source>
</evidence>
<dbReference type="InterPro" id="IPR009030">
    <property type="entry name" value="Growth_fac_rcpt_cys_sf"/>
</dbReference>
<dbReference type="Proteomes" id="UP000823561">
    <property type="component" value="Chromosome 23"/>
</dbReference>
<dbReference type="Gene3D" id="2.10.25.10">
    <property type="entry name" value="Laminin"/>
    <property type="match status" value="4"/>
</dbReference>
<keyword evidence="16" id="KW-0472">Membrane</keyword>
<dbReference type="SUPFAM" id="SSF57184">
    <property type="entry name" value="Growth factor receptor domain"/>
    <property type="match status" value="1"/>
</dbReference>
<comment type="subcellular location">
    <subcellularLocation>
        <location evidence="2">Secreted</location>
    </subcellularLocation>
</comment>
<keyword evidence="6 14" id="KW-0245">EGF-like domain</keyword>
<dbReference type="PROSITE" id="PS01186">
    <property type="entry name" value="EGF_2"/>
    <property type="match status" value="2"/>
</dbReference>
<evidence type="ECO:0000313" key="21">
    <source>
        <dbReference type="Proteomes" id="UP000823561"/>
    </source>
</evidence>
<dbReference type="InterPro" id="IPR001254">
    <property type="entry name" value="Trypsin_dom"/>
</dbReference>
<dbReference type="Gene3D" id="2.40.10.10">
    <property type="entry name" value="Trypsin-like serine proteases"/>
    <property type="match status" value="3"/>
</dbReference>
<dbReference type="InterPro" id="IPR018114">
    <property type="entry name" value="TRYPSIN_HIS"/>
</dbReference>
<dbReference type="PROSITE" id="PS00135">
    <property type="entry name" value="TRYPSIN_SER"/>
    <property type="match status" value="1"/>
</dbReference>
<dbReference type="InterPro" id="IPR000152">
    <property type="entry name" value="EGF-type_Asp/Asn_hydroxyl_site"/>
</dbReference>
<dbReference type="SMART" id="SM00069">
    <property type="entry name" value="GLA"/>
    <property type="match status" value="2"/>
</dbReference>
<proteinExistence type="predicted"/>
<evidence type="ECO:0000256" key="6">
    <source>
        <dbReference type="ARBA" id="ARBA00022536"/>
    </source>
</evidence>
<feature type="disulfide bond" evidence="14">
    <location>
        <begin position="113"/>
        <end position="122"/>
    </location>
</feature>
<dbReference type="InterPro" id="IPR017857">
    <property type="entry name" value="Coagulation_fac-like_Gla_dom"/>
</dbReference>
<dbReference type="GO" id="GO:0006508">
    <property type="term" value="P:proteolysis"/>
    <property type="evidence" value="ECO:0007669"/>
    <property type="project" value="UniProtKB-KW"/>
</dbReference>
<feature type="disulfide bond" evidence="14">
    <location>
        <begin position="517"/>
        <end position="526"/>
    </location>
</feature>
<dbReference type="Pfam" id="PF00594">
    <property type="entry name" value="Gla"/>
    <property type="match status" value="2"/>
</dbReference>
<dbReference type="FunFam" id="2.40.10.10:FF:000013">
    <property type="entry name" value="Coagulation factor X"/>
    <property type="match status" value="2"/>
</dbReference>
<dbReference type="PROSITE" id="PS00010">
    <property type="entry name" value="ASX_HYDROXYL"/>
    <property type="match status" value="1"/>
</dbReference>
<dbReference type="PRINTS" id="PR00001">
    <property type="entry name" value="GLABLOOD"/>
</dbReference>
<reference evidence="20" key="1">
    <citation type="submission" date="2020-10" db="EMBL/GenBank/DDBJ databases">
        <title>Chromosome-scale genome assembly of the Allis shad, Alosa alosa.</title>
        <authorList>
            <person name="Margot Z."/>
            <person name="Christophe K."/>
            <person name="Cabau C."/>
            <person name="Louis A."/>
            <person name="Berthelot C."/>
            <person name="Parey E."/>
            <person name="Roest Crollius H."/>
            <person name="Montfort J."/>
            <person name="Robinson-Rechavi M."/>
            <person name="Bucao C."/>
            <person name="Bouchez O."/>
            <person name="Gislard M."/>
            <person name="Lluch J."/>
            <person name="Milhes M."/>
            <person name="Lampietro C."/>
            <person name="Lopez Roques C."/>
            <person name="Donnadieu C."/>
            <person name="Braasch I."/>
            <person name="Desvignes T."/>
            <person name="Postlethwait J."/>
            <person name="Bobe J."/>
            <person name="Guiguen Y."/>
        </authorList>
    </citation>
    <scope>NUCLEOTIDE SEQUENCE</scope>
    <source>
        <strain evidence="20">M-15738</strain>
        <tissue evidence="20">Blood</tissue>
    </source>
</reference>
<dbReference type="SMART" id="SM00181">
    <property type="entry name" value="EGF"/>
    <property type="match status" value="4"/>
</dbReference>
<keyword evidence="12 14" id="KW-1015">Disulfide bond</keyword>
<evidence type="ECO:0000256" key="5">
    <source>
        <dbReference type="ARBA" id="ARBA00022525"/>
    </source>
</evidence>
<dbReference type="PROSITE" id="PS00011">
    <property type="entry name" value="GLA_1"/>
    <property type="match status" value="2"/>
</dbReference>